<dbReference type="InterPro" id="IPR035437">
    <property type="entry name" value="SNase_OB-fold_sf"/>
</dbReference>
<evidence type="ECO:0000256" key="1">
    <source>
        <dbReference type="ARBA" id="ARBA00022722"/>
    </source>
</evidence>
<dbReference type="PROSITE" id="PS50830">
    <property type="entry name" value="TNASE_3"/>
    <property type="match status" value="1"/>
</dbReference>
<evidence type="ECO:0000256" key="4">
    <source>
        <dbReference type="SAM" id="Phobius"/>
    </source>
</evidence>
<evidence type="ECO:0000313" key="6">
    <source>
        <dbReference type="EMBL" id="MEL1246240.1"/>
    </source>
</evidence>
<gene>
    <name evidence="6" type="ORF">AAEO56_18340</name>
</gene>
<dbReference type="Pfam" id="PF00565">
    <property type="entry name" value="SNase"/>
    <property type="match status" value="1"/>
</dbReference>
<reference evidence="6 7" key="1">
    <citation type="submission" date="2024-04" db="EMBL/GenBank/DDBJ databases">
        <title>Flavobacterium sp. DGU11 16S ribosomal RNA gene Genome sequencing and assembly.</title>
        <authorList>
            <person name="Park S."/>
        </authorList>
    </citation>
    <scope>NUCLEOTIDE SEQUENCE [LARGE SCALE GENOMIC DNA]</scope>
    <source>
        <strain evidence="6 7">DGU11</strain>
    </source>
</reference>
<keyword evidence="4" id="KW-0472">Membrane</keyword>
<sequence length="200" mass="22854">MANRKRRSGSGIAVSLLMLGFAVYFAFFRNAPTNSSPEKERLEKPVKAKKAKKEKEPLRYLTVFEGKVIGIKDGDTFEILYDSIPEKVRLAEIDCPEKSQAFGKNARQYASDLCFGKTVTVTSTGKRDRYGRVVGTIVTQDGINVNEELVKAGFAWHYKQYSKSKTLDAIEQQARDKKLGLWADKNPEAPWEWRKERRRK</sequence>
<feature type="transmembrane region" description="Helical" evidence="4">
    <location>
        <begin position="12"/>
        <end position="28"/>
    </location>
</feature>
<dbReference type="InterPro" id="IPR016071">
    <property type="entry name" value="Staphylococal_nuclease_OB-fold"/>
</dbReference>
<feature type="domain" description="TNase-like" evidence="5">
    <location>
        <begin position="62"/>
        <end position="184"/>
    </location>
</feature>
<keyword evidence="1" id="KW-0540">Nuclease</keyword>
<dbReference type="EMBL" id="JBBYHR010000013">
    <property type="protein sequence ID" value="MEL1246240.1"/>
    <property type="molecule type" value="Genomic_DNA"/>
</dbReference>
<keyword evidence="4" id="KW-0812">Transmembrane</keyword>
<proteinExistence type="predicted"/>
<keyword evidence="2" id="KW-0255">Endonuclease</keyword>
<dbReference type="RefSeq" id="WP_341698536.1">
    <property type="nucleotide sequence ID" value="NZ_JBBYHR010000013.1"/>
</dbReference>
<protein>
    <submittedName>
        <fullName evidence="6">Thermonuclease family protein</fullName>
    </submittedName>
</protein>
<dbReference type="PANTHER" id="PTHR12302:SF3">
    <property type="entry name" value="SERINE_THREONINE-PROTEIN KINASE 31"/>
    <property type="match status" value="1"/>
</dbReference>
<accession>A0ABU9I1E7</accession>
<dbReference type="SUPFAM" id="SSF50199">
    <property type="entry name" value="Staphylococcal nuclease"/>
    <property type="match status" value="1"/>
</dbReference>
<evidence type="ECO:0000256" key="3">
    <source>
        <dbReference type="ARBA" id="ARBA00022801"/>
    </source>
</evidence>
<evidence type="ECO:0000259" key="5">
    <source>
        <dbReference type="PROSITE" id="PS50830"/>
    </source>
</evidence>
<dbReference type="Gene3D" id="2.40.50.90">
    <property type="match status" value="1"/>
</dbReference>
<comment type="caution">
    <text evidence="6">The sequence shown here is derived from an EMBL/GenBank/DDBJ whole genome shotgun (WGS) entry which is preliminary data.</text>
</comment>
<organism evidence="6 7">
    <name type="scientific">Flavobacterium arundinis</name>
    <dbReference type="NCBI Taxonomy" id="3139143"/>
    <lineage>
        <taxon>Bacteria</taxon>
        <taxon>Pseudomonadati</taxon>
        <taxon>Bacteroidota</taxon>
        <taxon>Flavobacteriia</taxon>
        <taxon>Flavobacteriales</taxon>
        <taxon>Flavobacteriaceae</taxon>
        <taxon>Flavobacterium</taxon>
    </lineage>
</organism>
<keyword evidence="7" id="KW-1185">Reference proteome</keyword>
<name>A0ABU9I1E7_9FLAO</name>
<dbReference type="PANTHER" id="PTHR12302">
    <property type="entry name" value="EBNA2 BINDING PROTEIN P100"/>
    <property type="match status" value="1"/>
</dbReference>
<evidence type="ECO:0000256" key="2">
    <source>
        <dbReference type="ARBA" id="ARBA00022759"/>
    </source>
</evidence>
<keyword evidence="4" id="KW-1133">Transmembrane helix</keyword>
<dbReference type="Proteomes" id="UP001464555">
    <property type="component" value="Unassembled WGS sequence"/>
</dbReference>
<keyword evidence="3" id="KW-0378">Hydrolase</keyword>
<evidence type="ECO:0000313" key="7">
    <source>
        <dbReference type="Proteomes" id="UP001464555"/>
    </source>
</evidence>
<dbReference type="SMART" id="SM00318">
    <property type="entry name" value="SNc"/>
    <property type="match status" value="1"/>
</dbReference>